<evidence type="ECO:0000313" key="3">
    <source>
        <dbReference type="Proteomes" id="UP000182498"/>
    </source>
</evidence>
<dbReference type="Proteomes" id="UP000182498">
    <property type="component" value="Unassembled WGS sequence"/>
</dbReference>
<dbReference type="AlphaFoldDB" id="A0A0X2NP99"/>
<dbReference type="Pfam" id="PF00092">
    <property type="entry name" value="VWA"/>
    <property type="match status" value="1"/>
</dbReference>
<dbReference type="RefSeq" id="WP_082796502.1">
    <property type="nucleotide sequence ID" value="NZ_FAUH01000013.1"/>
</dbReference>
<sequence length="226" mass="24489">MTNMEPAGNVLPIYFVADESGSMRNVVAEMNTGMRSLLDEISLQPFAAAAVRFTVIGFNNEARCYLSNADLRYAGELQPFISNHQTYFSTAFDMLSQLIPQDIANLKAEGYRVNRPAVFFMTDGYPMDDDMWEEARADLMALPQRPNLLCFGLGDGVNASIISQMASSPQYAYKTAQGADTGKMLANFMSSLTQSVISSGNAVGAGAGSLQAQVPEGFLMIDADEV</sequence>
<dbReference type="SUPFAM" id="SSF53300">
    <property type="entry name" value="vWA-like"/>
    <property type="match status" value="1"/>
</dbReference>
<dbReference type="InterPro" id="IPR002035">
    <property type="entry name" value="VWF_A"/>
</dbReference>
<dbReference type="EMBL" id="FAUH01000013">
    <property type="protein sequence ID" value="CUU66608.1"/>
    <property type="molecule type" value="Genomic_DNA"/>
</dbReference>
<organism evidence="2 3">
    <name type="scientific">Corynebacterium variabile</name>
    <dbReference type="NCBI Taxonomy" id="1727"/>
    <lineage>
        <taxon>Bacteria</taxon>
        <taxon>Bacillati</taxon>
        <taxon>Actinomycetota</taxon>
        <taxon>Actinomycetes</taxon>
        <taxon>Mycobacteriales</taxon>
        <taxon>Corynebacteriaceae</taxon>
        <taxon>Corynebacterium</taxon>
    </lineage>
</organism>
<feature type="domain" description="VWFA" evidence="1">
    <location>
        <begin position="12"/>
        <end position="192"/>
    </location>
</feature>
<accession>A0A0X2NP99</accession>
<reference evidence="3" key="1">
    <citation type="submission" date="2015-11" db="EMBL/GenBank/DDBJ databases">
        <authorList>
            <person name="Dugat-Bony E."/>
        </authorList>
    </citation>
    <scope>NUCLEOTIDE SEQUENCE [LARGE SCALE GENOMIC DNA]</scope>
    <source>
        <strain evidence="3">Mu292</strain>
    </source>
</reference>
<keyword evidence="3" id="KW-1185">Reference proteome</keyword>
<evidence type="ECO:0000259" key="1">
    <source>
        <dbReference type="PROSITE" id="PS50234"/>
    </source>
</evidence>
<dbReference type="OrthoDB" id="9806395at2"/>
<evidence type="ECO:0000313" key="2">
    <source>
        <dbReference type="EMBL" id="CUU66608.1"/>
    </source>
</evidence>
<dbReference type="InterPro" id="IPR036465">
    <property type="entry name" value="vWFA_dom_sf"/>
</dbReference>
<gene>
    <name evidence="2" type="ORF">CVAR292_01955</name>
</gene>
<protein>
    <submittedName>
        <fullName evidence="2">Uncharacterized protein encoded in toxicity protection region of plasmid R478, contains von Willebrand factor (VWF) domain</fullName>
    </submittedName>
</protein>
<dbReference type="Gene3D" id="3.40.50.410">
    <property type="entry name" value="von Willebrand factor, type A domain"/>
    <property type="match status" value="1"/>
</dbReference>
<dbReference type="PROSITE" id="PS50234">
    <property type="entry name" value="VWFA"/>
    <property type="match status" value="1"/>
</dbReference>
<dbReference type="SMART" id="SM00327">
    <property type="entry name" value="VWA"/>
    <property type="match status" value="1"/>
</dbReference>
<name>A0A0X2NP99_9CORY</name>
<proteinExistence type="predicted"/>